<evidence type="ECO:0000313" key="2">
    <source>
        <dbReference type="EMBL" id="GID75770.1"/>
    </source>
</evidence>
<evidence type="ECO:0000313" key="3">
    <source>
        <dbReference type="Proteomes" id="UP000609879"/>
    </source>
</evidence>
<keyword evidence="3" id="KW-1185">Reference proteome</keyword>
<dbReference type="InterPro" id="IPR000182">
    <property type="entry name" value="GNAT_dom"/>
</dbReference>
<feature type="domain" description="N-acetyltransferase" evidence="1">
    <location>
        <begin position="10"/>
        <end position="167"/>
    </location>
</feature>
<gene>
    <name evidence="2" type="primary">atsA</name>
    <name evidence="2" type="ORF">Ade02nite_44110</name>
</gene>
<dbReference type="RefSeq" id="WP_203766747.1">
    <property type="nucleotide sequence ID" value="NZ_BAAABO010000046.1"/>
</dbReference>
<dbReference type="PANTHER" id="PTHR43792">
    <property type="entry name" value="GNAT FAMILY, PUTATIVE (AFU_ORTHOLOGUE AFUA_3G00765)-RELATED-RELATED"/>
    <property type="match status" value="1"/>
</dbReference>
<accession>A0ABQ3Y723</accession>
<evidence type="ECO:0000259" key="1">
    <source>
        <dbReference type="PROSITE" id="PS51186"/>
    </source>
</evidence>
<comment type="caution">
    <text evidence="2">The sequence shown here is derived from an EMBL/GenBank/DDBJ whole genome shotgun (WGS) entry which is preliminary data.</text>
</comment>
<protein>
    <submittedName>
        <fullName evidence="2">N-acetyltransferase</fullName>
    </submittedName>
</protein>
<dbReference type="InterPro" id="IPR016181">
    <property type="entry name" value="Acyl_CoA_acyltransferase"/>
</dbReference>
<dbReference type="SUPFAM" id="SSF55729">
    <property type="entry name" value="Acyl-CoA N-acyltransferases (Nat)"/>
    <property type="match status" value="1"/>
</dbReference>
<dbReference type="InterPro" id="IPR051531">
    <property type="entry name" value="N-acetyltransferase"/>
</dbReference>
<reference evidence="2 3" key="1">
    <citation type="submission" date="2021-01" db="EMBL/GenBank/DDBJ databases">
        <title>Whole genome shotgun sequence of Actinoplanes deccanensis NBRC 13994.</title>
        <authorList>
            <person name="Komaki H."/>
            <person name="Tamura T."/>
        </authorList>
    </citation>
    <scope>NUCLEOTIDE SEQUENCE [LARGE SCALE GENOMIC DNA]</scope>
    <source>
        <strain evidence="2 3">NBRC 13994</strain>
    </source>
</reference>
<sequence>MRASLTTQRLRLHHFTMDDAEELHGLFADPLTHTIGSGPFTDPSQTEQWIRNRTRAQQEHGLCWYALRDADTGTLIGNCGMLTGRTGHAEPELGYLIGKSHRGRGYAAEAASAVLAECHSAGLHRVWASIRPANAASRRIAEALGMHVDHAERDERGELLFYVIDLRAR</sequence>
<dbReference type="PROSITE" id="PS51186">
    <property type="entry name" value="GNAT"/>
    <property type="match status" value="1"/>
</dbReference>
<dbReference type="Gene3D" id="3.40.630.30">
    <property type="match status" value="1"/>
</dbReference>
<dbReference type="Pfam" id="PF13302">
    <property type="entry name" value="Acetyltransf_3"/>
    <property type="match status" value="1"/>
</dbReference>
<dbReference type="Proteomes" id="UP000609879">
    <property type="component" value="Unassembled WGS sequence"/>
</dbReference>
<name>A0ABQ3Y723_9ACTN</name>
<dbReference type="EMBL" id="BOMI01000084">
    <property type="protein sequence ID" value="GID75770.1"/>
    <property type="molecule type" value="Genomic_DNA"/>
</dbReference>
<proteinExistence type="predicted"/>
<dbReference type="PANTHER" id="PTHR43792:SF1">
    <property type="entry name" value="N-ACETYLTRANSFERASE DOMAIN-CONTAINING PROTEIN"/>
    <property type="match status" value="1"/>
</dbReference>
<organism evidence="2 3">
    <name type="scientific">Paractinoplanes deccanensis</name>
    <dbReference type="NCBI Taxonomy" id="113561"/>
    <lineage>
        <taxon>Bacteria</taxon>
        <taxon>Bacillati</taxon>
        <taxon>Actinomycetota</taxon>
        <taxon>Actinomycetes</taxon>
        <taxon>Micromonosporales</taxon>
        <taxon>Micromonosporaceae</taxon>
        <taxon>Paractinoplanes</taxon>
    </lineage>
</organism>